<dbReference type="InterPro" id="IPR011989">
    <property type="entry name" value="ARM-like"/>
</dbReference>
<protein>
    <recommendedName>
        <fullName evidence="4">HEAT repeat domain-containing protein</fullName>
    </recommendedName>
</protein>
<feature type="region of interest" description="Disordered" evidence="1">
    <location>
        <begin position="34"/>
        <end position="72"/>
    </location>
</feature>
<keyword evidence="3" id="KW-1185">Reference proteome</keyword>
<evidence type="ECO:0008006" key="4">
    <source>
        <dbReference type="Google" id="ProtNLM"/>
    </source>
</evidence>
<evidence type="ECO:0000256" key="1">
    <source>
        <dbReference type="SAM" id="MobiDB-lite"/>
    </source>
</evidence>
<reference evidence="2" key="1">
    <citation type="submission" date="2023-10" db="EMBL/GenBank/DDBJ databases">
        <authorList>
            <person name="Chen Y."/>
            <person name="Shah S."/>
            <person name="Dougan E. K."/>
            <person name="Thang M."/>
            <person name="Chan C."/>
        </authorList>
    </citation>
    <scope>NUCLEOTIDE SEQUENCE [LARGE SCALE GENOMIC DNA]</scope>
</reference>
<comment type="caution">
    <text evidence="2">The sequence shown here is derived from an EMBL/GenBank/DDBJ whole genome shotgun (WGS) entry which is preliminary data.</text>
</comment>
<feature type="non-terminal residue" evidence="2">
    <location>
        <position position="1"/>
    </location>
</feature>
<proteinExistence type="predicted"/>
<feature type="compositionally biased region" description="Low complexity" evidence="1">
    <location>
        <begin position="34"/>
        <end position="45"/>
    </location>
</feature>
<gene>
    <name evidence="2" type="ORF">PCOR1329_LOCUS34315</name>
</gene>
<name>A0ABN9T0B3_9DINO</name>
<dbReference type="Gene3D" id="1.25.10.10">
    <property type="entry name" value="Leucine-rich Repeat Variant"/>
    <property type="match status" value="1"/>
</dbReference>
<dbReference type="SUPFAM" id="SSF48371">
    <property type="entry name" value="ARM repeat"/>
    <property type="match status" value="1"/>
</dbReference>
<sequence length="221" mass="22322">GPSNGRGRSRSHRLRGPRRGLRWARALFVAAAAGAARAPGHPSGPGSRGRGPVQRRHGRAGEGAATSSRAQDRLAAASSLGELGPLAGTAGAQALICALQRDRHPAVRRAAASALGGLGPALCWQCDFGEGAGLLAVEAARGATEHARLRAASALASVGAAAAEAGALVRACSEQDDVVAVRRAESTDDQRLSCLLAWQAATARDDELLVGLLSDAPGINA</sequence>
<dbReference type="EMBL" id="CAUYUJ010014216">
    <property type="protein sequence ID" value="CAK0838345.1"/>
    <property type="molecule type" value="Genomic_DNA"/>
</dbReference>
<evidence type="ECO:0000313" key="2">
    <source>
        <dbReference type="EMBL" id="CAK0838345.1"/>
    </source>
</evidence>
<evidence type="ECO:0000313" key="3">
    <source>
        <dbReference type="Proteomes" id="UP001189429"/>
    </source>
</evidence>
<dbReference type="Proteomes" id="UP001189429">
    <property type="component" value="Unassembled WGS sequence"/>
</dbReference>
<dbReference type="InterPro" id="IPR016024">
    <property type="entry name" value="ARM-type_fold"/>
</dbReference>
<accession>A0ABN9T0B3</accession>
<organism evidence="2 3">
    <name type="scientific">Prorocentrum cordatum</name>
    <dbReference type="NCBI Taxonomy" id="2364126"/>
    <lineage>
        <taxon>Eukaryota</taxon>
        <taxon>Sar</taxon>
        <taxon>Alveolata</taxon>
        <taxon>Dinophyceae</taxon>
        <taxon>Prorocentrales</taxon>
        <taxon>Prorocentraceae</taxon>
        <taxon>Prorocentrum</taxon>
    </lineage>
</organism>